<accession>A0ABT2YY07</accession>
<protein>
    <submittedName>
        <fullName evidence="4">Gfo/Idh/MocA family oxidoreductase</fullName>
    </submittedName>
</protein>
<dbReference type="InterPro" id="IPR036291">
    <property type="entry name" value="NAD(P)-bd_dom_sf"/>
</dbReference>
<comment type="similarity">
    <text evidence="1">Belongs to the Gfo/Idh/MocA family.</text>
</comment>
<gene>
    <name evidence="4" type="ORF">OE647_03290</name>
</gene>
<evidence type="ECO:0000256" key="2">
    <source>
        <dbReference type="ARBA" id="ARBA00023002"/>
    </source>
</evidence>
<dbReference type="SUPFAM" id="SSF51735">
    <property type="entry name" value="NAD(P)-binding Rossmann-fold domains"/>
    <property type="match status" value="1"/>
</dbReference>
<proteinExistence type="inferred from homology"/>
<sequence>MRLGIVGTGGMAAEMARAARHVPGLTVSAVLSRRVAGARTFCDTHAPGARATEDLGDALGGIDALYIATPPGIHASYLRATIAAGVPVLCEKPLTLSSADCAEILGKARADGVLVMEAIWTLALPAYRAFRDLVRARAGDAGGQLFFDFSMPLIASEDAHYFNPGQGGVLLDRAVYGYAAAIAINGPVQSQEVHVTRRADGLDTSADLRLTHEGGGASFITLSFDRLGPNRLDVALPEGLASLAPGSLLPEILSWKAADLSGGAQGARAGLKSRLKALPMLRALKARAPARGAFLSYGATCYVPILTEFKAAVEAGRSESALVPHALSQSIAALTEAARGTAPGTAAP</sequence>
<keyword evidence="2" id="KW-0560">Oxidoreductase</keyword>
<evidence type="ECO:0000256" key="1">
    <source>
        <dbReference type="ARBA" id="ARBA00010928"/>
    </source>
</evidence>
<reference evidence="4 5" key="1">
    <citation type="submission" date="2022-10" db="EMBL/GenBank/DDBJ databases">
        <title>Defluviimonas sp. nov., isolated from ocean surface water.</title>
        <authorList>
            <person name="He W."/>
            <person name="Wang L."/>
            <person name="Zhang D.-F."/>
        </authorList>
    </citation>
    <scope>NUCLEOTIDE SEQUENCE [LARGE SCALE GENOMIC DNA]</scope>
    <source>
        <strain evidence="4 5">WL0075</strain>
    </source>
</reference>
<dbReference type="Gene3D" id="3.30.360.10">
    <property type="entry name" value="Dihydrodipicolinate Reductase, domain 2"/>
    <property type="match status" value="1"/>
</dbReference>
<feature type="domain" description="Gfo/Idh/MocA-like oxidoreductase N-terminal" evidence="3">
    <location>
        <begin position="2"/>
        <end position="117"/>
    </location>
</feature>
<dbReference type="Gene3D" id="3.40.50.720">
    <property type="entry name" value="NAD(P)-binding Rossmann-like Domain"/>
    <property type="match status" value="1"/>
</dbReference>
<keyword evidence="5" id="KW-1185">Reference proteome</keyword>
<dbReference type="PANTHER" id="PTHR22604:SF105">
    <property type="entry name" value="TRANS-1,2-DIHYDROBENZENE-1,2-DIOL DEHYDROGENASE"/>
    <property type="match status" value="1"/>
</dbReference>
<dbReference type="InterPro" id="IPR000683">
    <property type="entry name" value="Gfo/Idh/MocA-like_OxRdtase_N"/>
</dbReference>
<comment type="caution">
    <text evidence="4">The sequence shown here is derived from an EMBL/GenBank/DDBJ whole genome shotgun (WGS) entry which is preliminary data.</text>
</comment>
<evidence type="ECO:0000313" key="5">
    <source>
        <dbReference type="Proteomes" id="UP001652503"/>
    </source>
</evidence>
<dbReference type="RefSeq" id="WP_263720225.1">
    <property type="nucleotide sequence ID" value="NZ_JAOWLA010000002.1"/>
</dbReference>
<dbReference type="InterPro" id="IPR050984">
    <property type="entry name" value="Gfo/Idh/MocA_domain"/>
</dbReference>
<name>A0ABT2YY07_9RHOB</name>
<organism evidence="4 5">
    <name type="scientific">Albidovulum sediminicola</name>
    <dbReference type="NCBI Taxonomy" id="2984331"/>
    <lineage>
        <taxon>Bacteria</taxon>
        <taxon>Pseudomonadati</taxon>
        <taxon>Pseudomonadota</taxon>
        <taxon>Alphaproteobacteria</taxon>
        <taxon>Rhodobacterales</taxon>
        <taxon>Paracoccaceae</taxon>
        <taxon>Albidovulum</taxon>
    </lineage>
</organism>
<dbReference type="SUPFAM" id="SSF55347">
    <property type="entry name" value="Glyceraldehyde-3-phosphate dehydrogenase-like, C-terminal domain"/>
    <property type="match status" value="1"/>
</dbReference>
<dbReference type="Pfam" id="PF01408">
    <property type="entry name" value="GFO_IDH_MocA"/>
    <property type="match status" value="1"/>
</dbReference>
<dbReference type="EMBL" id="JAOWLA010000002">
    <property type="protein sequence ID" value="MCV2863762.1"/>
    <property type="molecule type" value="Genomic_DNA"/>
</dbReference>
<dbReference type="PANTHER" id="PTHR22604">
    <property type="entry name" value="OXIDOREDUCTASES"/>
    <property type="match status" value="1"/>
</dbReference>
<evidence type="ECO:0000313" key="4">
    <source>
        <dbReference type="EMBL" id="MCV2863762.1"/>
    </source>
</evidence>
<dbReference type="Proteomes" id="UP001652503">
    <property type="component" value="Unassembled WGS sequence"/>
</dbReference>
<evidence type="ECO:0000259" key="3">
    <source>
        <dbReference type="Pfam" id="PF01408"/>
    </source>
</evidence>